<keyword evidence="3" id="KW-1185">Reference proteome</keyword>
<feature type="region of interest" description="Disordered" evidence="1">
    <location>
        <begin position="940"/>
        <end position="1025"/>
    </location>
</feature>
<evidence type="ECO:0000256" key="1">
    <source>
        <dbReference type="SAM" id="MobiDB-lite"/>
    </source>
</evidence>
<protein>
    <submittedName>
        <fullName evidence="2">Uncharacterized protein</fullName>
    </submittedName>
</protein>
<dbReference type="Proteomes" id="UP000318053">
    <property type="component" value="Unassembled WGS sequence"/>
</dbReference>
<feature type="compositionally biased region" description="Basic and acidic residues" evidence="1">
    <location>
        <begin position="691"/>
        <end position="703"/>
    </location>
</feature>
<dbReference type="OrthoDB" id="271087at2"/>
<reference evidence="2 3" key="1">
    <citation type="submission" date="2019-02" db="EMBL/GenBank/DDBJ databases">
        <title>Deep-cultivation of Planctomycetes and their phenomic and genomic characterization uncovers novel biology.</title>
        <authorList>
            <person name="Wiegand S."/>
            <person name="Jogler M."/>
            <person name="Boedeker C."/>
            <person name="Pinto D."/>
            <person name="Vollmers J."/>
            <person name="Rivas-Marin E."/>
            <person name="Kohn T."/>
            <person name="Peeters S.H."/>
            <person name="Heuer A."/>
            <person name="Rast P."/>
            <person name="Oberbeckmann S."/>
            <person name="Bunk B."/>
            <person name="Jeske O."/>
            <person name="Meyerdierks A."/>
            <person name="Storesund J.E."/>
            <person name="Kallscheuer N."/>
            <person name="Luecker S."/>
            <person name="Lage O.M."/>
            <person name="Pohl T."/>
            <person name="Merkel B.J."/>
            <person name="Hornburger P."/>
            <person name="Mueller R.-W."/>
            <person name="Bruemmer F."/>
            <person name="Labrenz M."/>
            <person name="Spormann A.M."/>
            <person name="Op Den Camp H."/>
            <person name="Overmann J."/>
            <person name="Amann R."/>
            <person name="Jetten M.S.M."/>
            <person name="Mascher T."/>
            <person name="Medema M.H."/>
            <person name="Devos D.P."/>
            <person name="Kaster A.-K."/>
            <person name="Ovreas L."/>
            <person name="Rohde M."/>
            <person name="Galperin M.Y."/>
            <person name="Jogler C."/>
        </authorList>
    </citation>
    <scope>NUCLEOTIDE SEQUENCE [LARGE SCALE GENOMIC DNA]</scope>
    <source>
        <strain evidence="2 3">CA85</strain>
    </source>
</reference>
<accession>A0A5C5XU60</accession>
<proteinExistence type="predicted"/>
<feature type="region of interest" description="Disordered" evidence="1">
    <location>
        <begin position="675"/>
        <end position="705"/>
    </location>
</feature>
<feature type="compositionally biased region" description="Polar residues" evidence="1">
    <location>
        <begin position="1003"/>
        <end position="1022"/>
    </location>
</feature>
<dbReference type="AlphaFoldDB" id="A0A5C5XU60"/>
<evidence type="ECO:0000313" key="2">
    <source>
        <dbReference type="EMBL" id="TWT65132.1"/>
    </source>
</evidence>
<sequence length="1037" mass="112380">MIVTALSVASAGDAQTPLVLTAGATDTGSDGPARLPVVLTAGSDQTRGQIVLGEEHRVGSDAPSEDGDSEAKFNLLAVSMLDQKVVEKCELTLVPATGETADPAIQDNPAGTEYWAFEFSEPLPSGVYELVLEPAGSVSSRFRELLTWQRGDADESHLPSDQALGERTWPVIVLPRVPASQRTDAASATAAPLDASEQPAPFGRRLLARWAGFTDMNANSQSLTYSTLGMSSLTRILSRSDREVMSPSQRWFEILHRMDERLDQIVTAGADGIAIDSLSPATADEHEMLLMQCLYAKARQVELEVWQFNPIAESMKVPEDGSAVELVDLQQLASWPPDEDSPSMRKAANFLRSPLRTISSQFPADVRAAPDADLLCFGFEDSSDIAMELNATSSESMGGAVVDSPPSPVTNHDAAFQADAWRADWSSWCIRHSKSNDQHGLVVDETMLCRNTESRSCTAGDIGRLWKACWSADSRWLQDSRLSSDGKDNGMSERSLVQVRHAGIGEGTLLVCINQAPWPMRVRFPLADLVRWSSAAPSEVGTVPVVSPETSNRGSSLMIPASSMVVCFAEQRISPTMRYASETDDPTRRVAEVTRQVTTIVENLGILGELACISARSNAMSNQVAAATGERPQRTLIRQASAVRATNLSASSSEESPDDASFWSRERWGIGRAVASSDPQRSRLTQAVSTVEKDSSTSSEKRRVSTLRGVAQSECRNLVSNGGFELPHEIGVPGWMHAHHPRGAVDIDTLVCSEGSQSIRLSGKTHSGASAWLISREIAQPTAGRLGISMSLRGEPPQLADSQKSGGDSLPKANLIELRVAIEGERNGQPIRHSATVQVPRNGKWQPGRFVLEWLDVDPYQDQNLRITIDNLSYSVVWIDDIVVTDYFASASERSDLQSLAYLAVQGVQHSNLKPAARLLNNYWAQDLLRIAQLPANFDDKGDGKTARSSDDRDAGDRFRAVRRDSPAWGEAPERKGGANSKVGVSDVSLPVSQLPPLPSAQERASVSAPTVTHDTSESAGSFSGKIRRWLPDPLKF</sequence>
<feature type="compositionally biased region" description="Basic and acidic residues" evidence="1">
    <location>
        <begin position="940"/>
        <end position="977"/>
    </location>
</feature>
<gene>
    <name evidence="2" type="ORF">CA85_34790</name>
</gene>
<name>A0A5C5XU60_9BACT</name>
<dbReference type="Gene3D" id="2.60.120.260">
    <property type="entry name" value="Galactose-binding domain-like"/>
    <property type="match status" value="1"/>
</dbReference>
<comment type="caution">
    <text evidence="2">The sequence shown here is derived from an EMBL/GenBank/DDBJ whole genome shotgun (WGS) entry which is preliminary data.</text>
</comment>
<dbReference type="EMBL" id="SJPK01000008">
    <property type="protein sequence ID" value="TWT65132.1"/>
    <property type="molecule type" value="Genomic_DNA"/>
</dbReference>
<organism evidence="2 3">
    <name type="scientific">Allorhodopirellula solitaria</name>
    <dbReference type="NCBI Taxonomy" id="2527987"/>
    <lineage>
        <taxon>Bacteria</taxon>
        <taxon>Pseudomonadati</taxon>
        <taxon>Planctomycetota</taxon>
        <taxon>Planctomycetia</taxon>
        <taxon>Pirellulales</taxon>
        <taxon>Pirellulaceae</taxon>
        <taxon>Allorhodopirellula</taxon>
    </lineage>
</organism>
<evidence type="ECO:0000313" key="3">
    <source>
        <dbReference type="Proteomes" id="UP000318053"/>
    </source>
</evidence>
<feature type="compositionally biased region" description="Polar residues" evidence="1">
    <location>
        <begin position="677"/>
        <end position="689"/>
    </location>
</feature>